<dbReference type="GO" id="GO:0005886">
    <property type="term" value="C:plasma membrane"/>
    <property type="evidence" value="ECO:0007669"/>
    <property type="project" value="UniProtKB-SubCell"/>
</dbReference>
<evidence type="ECO:0000256" key="7">
    <source>
        <dbReference type="ARBA" id="ARBA00023136"/>
    </source>
</evidence>
<dbReference type="OrthoDB" id="1651152at2"/>
<evidence type="ECO:0000313" key="14">
    <source>
        <dbReference type="Proteomes" id="UP000051751"/>
    </source>
</evidence>
<proteinExistence type="predicted"/>
<comment type="subcellular location">
    <subcellularLocation>
        <location evidence="1">Cell membrane</location>
        <topology evidence="1">Multi-pass membrane protein</topology>
    </subcellularLocation>
</comment>
<keyword evidence="2 8" id="KW-0813">Transport</keyword>
<dbReference type="InterPro" id="IPR051088">
    <property type="entry name" value="PTS_Sugar-EIIC/EIIB"/>
</dbReference>
<comment type="caution">
    <text evidence="12">The sequence shown here is derived from an EMBL/GenBank/DDBJ whole genome shotgun (WGS) entry which is preliminary data.</text>
</comment>
<evidence type="ECO:0000313" key="11">
    <source>
        <dbReference type="EMBL" id="KRN28014.1"/>
    </source>
</evidence>
<dbReference type="PIRSF" id="PIRSF006351">
    <property type="entry name" value="PTS_EIIC-Cellobiose"/>
    <property type="match status" value="1"/>
</dbReference>
<dbReference type="PANTHER" id="PTHR33989">
    <property type="match status" value="1"/>
</dbReference>
<organism evidence="12 13">
    <name type="scientific">Lactobacillus selangorensis</name>
    <dbReference type="NCBI Taxonomy" id="81857"/>
    <lineage>
        <taxon>Bacteria</taxon>
        <taxon>Bacillati</taxon>
        <taxon>Bacillota</taxon>
        <taxon>Bacilli</taxon>
        <taxon>Lactobacillales</taxon>
        <taxon>Lactobacillaceae</taxon>
        <taxon>Lactobacillus</taxon>
    </lineage>
</organism>
<dbReference type="InterPro" id="IPR004796">
    <property type="entry name" value="PTS_IIC_cello"/>
</dbReference>
<evidence type="ECO:0000256" key="8">
    <source>
        <dbReference type="PIRNR" id="PIRNR006351"/>
    </source>
</evidence>
<evidence type="ECO:0000259" key="10">
    <source>
        <dbReference type="PROSITE" id="PS51105"/>
    </source>
</evidence>
<evidence type="ECO:0000256" key="4">
    <source>
        <dbReference type="ARBA" id="ARBA00022597"/>
    </source>
</evidence>
<dbReference type="PROSITE" id="PS51105">
    <property type="entry name" value="PTS_EIIC_TYPE_3"/>
    <property type="match status" value="1"/>
</dbReference>
<dbReference type="GO" id="GO:0009401">
    <property type="term" value="P:phosphoenolpyruvate-dependent sugar phosphotransferase system"/>
    <property type="evidence" value="ECO:0007669"/>
    <property type="project" value="InterPro"/>
</dbReference>
<accession>A0A0R2FPQ1</accession>
<protein>
    <recommendedName>
        <fullName evidence="8">Permease IIC component</fullName>
    </recommendedName>
</protein>
<dbReference type="InterPro" id="IPR004501">
    <property type="entry name" value="PTS_EIIC_3"/>
</dbReference>
<feature type="transmembrane region" description="Helical" evidence="9">
    <location>
        <begin position="111"/>
        <end position="128"/>
    </location>
</feature>
<name>A0A0R2FPQ1_9LACO</name>
<evidence type="ECO:0000256" key="6">
    <source>
        <dbReference type="ARBA" id="ARBA00022989"/>
    </source>
</evidence>
<comment type="function">
    <text evidence="8">The phosphoenolpyruvate-dependent sugar phosphotransferase system (PTS), a major carbohydrate active -transport system, catalyzes the phosphorylation of incoming sugar substrates concomitant with their translocation across the cell membrane.</text>
</comment>
<feature type="transmembrane region" description="Helical" evidence="9">
    <location>
        <begin position="140"/>
        <end position="163"/>
    </location>
</feature>
<keyword evidence="5 9" id="KW-0812">Transmembrane</keyword>
<dbReference type="Proteomes" id="UP000051645">
    <property type="component" value="Unassembled WGS sequence"/>
</dbReference>
<dbReference type="AlphaFoldDB" id="A0A0R2FPQ1"/>
<keyword evidence="3 8" id="KW-1003">Cell membrane</keyword>
<evidence type="ECO:0000256" key="1">
    <source>
        <dbReference type="ARBA" id="ARBA00004651"/>
    </source>
</evidence>
<evidence type="ECO:0000313" key="12">
    <source>
        <dbReference type="EMBL" id="KRN30515.1"/>
    </source>
</evidence>
<dbReference type="Pfam" id="PF02378">
    <property type="entry name" value="PTS_EIIC"/>
    <property type="match status" value="1"/>
</dbReference>
<reference evidence="13 14" key="1">
    <citation type="journal article" date="2015" name="Genome Announc.">
        <title>Expanding the biotechnology potential of lactobacilli through comparative genomics of 213 strains and associated genera.</title>
        <authorList>
            <person name="Sun Z."/>
            <person name="Harris H.M."/>
            <person name="McCann A."/>
            <person name="Guo C."/>
            <person name="Argimon S."/>
            <person name="Zhang W."/>
            <person name="Yang X."/>
            <person name="Jeffery I.B."/>
            <person name="Cooney J.C."/>
            <person name="Kagawa T.F."/>
            <person name="Liu W."/>
            <person name="Song Y."/>
            <person name="Salvetti E."/>
            <person name="Wrobel A."/>
            <person name="Rasinkangas P."/>
            <person name="Parkhill J."/>
            <person name="Rea M.C."/>
            <person name="O'Sullivan O."/>
            <person name="Ritari J."/>
            <person name="Douillard F.P."/>
            <person name="Paul Ross R."/>
            <person name="Yang R."/>
            <person name="Briner A.E."/>
            <person name="Felis G.E."/>
            <person name="de Vos W.M."/>
            <person name="Barrangou R."/>
            <person name="Klaenhammer T.R."/>
            <person name="Caufield P.W."/>
            <person name="Cui Y."/>
            <person name="Zhang H."/>
            <person name="O'Toole P.W."/>
        </authorList>
    </citation>
    <scope>NUCLEOTIDE SEQUENCE [LARGE SCALE GENOMIC DNA]</scope>
    <source>
        <strain evidence="11 14">ATCC BAA-66</strain>
        <strain evidence="12 13">DSM 13344</strain>
    </source>
</reference>
<keyword evidence="6 9" id="KW-1133">Transmembrane helix</keyword>
<keyword evidence="4 8" id="KW-0762">Sugar transport</keyword>
<evidence type="ECO:0000256" key="9">
    <source>
        <dbReference type="SAM" id="Phobius"/>
    </source>
</evidence>
<keyword evidence="7 8" id="KW-0472">Membrane</keyword>
<evidence type="ECO:0000256" key="5">
    <source>
        <dbReference type="ARBA" id="ARBA00022692"/>
    </source>
</evidence>
<dbReference type="Proteomes" id="UP000051751">
    <property type="component" value="Unassembled WGS sequence"/>
</dbReference>
<gene>
    <name evidence="11" type="ORF">IV38_GL001855</name>
    <name evidence="12" type="ORF">IV40_GL001700</name>
</gene>
<sequence>MEAVEQRIAKWFLHISFLLKRQRLYRAAQQTLVIIFPFALVGSFMKAIDAACFMPDGFLAEIYGFDTTNTFFTEAHSVLQAFSNLTLGLVAMMTAYYASKYVARSYQKDDQLAGFTSLCVFLIFNYQLSARTNHIRVNNLGMRGMLLAMITGLIVGWLFNLLWTKKAVYTWERPLHLIMERCLSSIWAILILISGALLINVGFSFLTPGASDNGGLNGLIYMVFRLPAHSSSALLQILGLTGINNFLNTIGVEGPFSALTPSTNSTYDTQNLNYALSHKTAYNVPHPLTLHTTFDTFANFGGNGMTLALIIAILILHHSSDQGKIAKWSLLPGLFNINTPLMFGIPLLFNPLLAIPFIIAPWVNILIASIFLKLRWMPAAIYPVPGTTPGPLSAFLGTNGNWVALFVSLLCLAVSVLIYLPFIKINNEAIRLASKEGEQK</sequence>
<dbReference type="PATRIC" id="fig|81857.3.peg.1872"/>
<evidence type="ECO:0000313" key="13">
    <source>
        <dbReference type="Proteomes" id="UP000051645"/>
    </source>
</evidence>
<dbReference type="InterPro" id="IPR003352">
    <property type="entry name" value="PTS_EIIC"/>
</dbReference>
<dbReference type="PANTHER" id="PTHR33989:SF4">
    <property type="entry name" value="PTS SYSTEM N,N'-DIACETYLCHITOBIOSE-SPECIFIC EIIC COMPONENT"/>
    <property type="match status" value="1"/>
</dbReference>
<feature type="transmembrane region" description="Helical" evidence="9">
    <location>
        <begin position="78"/>
        <end position="99"/>
    </location>
</feature>
<feature type="transmembrane region" description="Helical" evidence="9">
    <location>
        <begin position="297"/>
        <end position="316"/>
    </location>
</feature>
<dbReference type="RefSeq" id="WP_057770338.1">
    <property type="nucleotide sequence ID" value="NZ_JQAT01000005.1"/>
</dbReference>
<dbReference type="STRING" id="81857.IV38_GL001855"/>
<feature type="transmembrane region" description="Helical" evidence="9">
    <location>
        <begin position="402"/>
        <end position="422"/>
    </location>
</feature>
<evidence type="ECO:0000256" key="3">
    <source>
        <dbReference type="ARBA" id="ARBA00022475"/>
    </source>
</evidence>
<feature type="transmembrane region" description="Helical" evidence="9">
    <location>
        <begin position="184"/>
        <end position="206"/>
    </location>
</feature>
<feature type="domain" description="PTS EIIC type-3" evidence="10">
    <location>
        <begin position="8"/>
        <end position="422"/>
    </location>
</feature>
<keyword evidence="13" id="KW-1185">Reference proteome</keyword>
<dbReference type="GO" id="GO:1902815">
    <property type="term" value="P:N,N'-diacetylchitobiose import"/>
    <property type="evidence" value="ECO:0007669"/>
    <property type="project" value="TreeGrafter"/>
</dbReference>
<feature type="transmembrane region" description="Helical" evidence="9">
    <location>
        <begin position="353"/>
        <end position="372"/>
    </location>
</feature>
<dbReference type="GO" id="GO:0008982">
    <property type="term" value="F:protein-N(PI)-phosphohistidine-sugar phosphotransferase activity"/>
    <property type="evidence" value="ECO:0007669"/>
    <property type="project" value="UniProtKB-UniRule"/>
</dbReference>
<dbReference type="EMBL" id="JQAZ01000006">
    <property type="protein sequence ID" value="KRN30515.1"/>
    <property type="molecule type" value="Genomic_DNA"/>
</dbReference>
<evidence type="ECO:0000256" key="2">
    <source>
        <dbReference type="ARBA" id="ARBA00022448"/>
    </source>
</evidence>
<feature type="transmembrane region" description="Helical" evidence="9">
    <location>
        <begin position="27"/>
        <end position="48"/>
    </location>
</feature>
<dbReference type="EMBL" id="JQAT01000005">
    <property type="protein sequence ID" value="KRN28014.1"/>
    <property type="molecule type" value="Genomic_DNA"/>
</dbReference>